<dbReference type="Proteomes" id="UP000003751">
    <property type="component" value="Unassembled WGS sequence"/>
</dbReference>
<comment type="caution">
    <text evidence="1">The sequence shown here is derived from an EMBL/GenBank/DDBJ whole genome shotgun (WGS) entry which is preliminary data.</text>
</comment>
<gene>
    <name evidence="1" type="ORF">ZOD2009_15651</name>
</gene>
<protein>
    <submittedName>
        <fullName evidence="1">Uncharacterized protein</fullName>
    </submittedName>
</protein>
<accession>E7QWE2</accession>
<dbReference type="PATRIC" id="fig|797209.4.peg.3090"/>
<sequence>MHSWSTELSGASWQIVPAVISEFLQNTDAENRNELSNQCSK</sequence>
<reference evidence="1 2" key="1">
    <citation type="journal article" date="2014" name="ISME J.">
        <title>Trehalose/2-sulfotrehalose biosynthesis and glycine-betaine uptake are widely spread mechanisms for osmoadaptation in the Halobacteriales.</title>
        <authorList>
            <person name="Youssef N.H."/>
            <person name="Savage-Ashlock K.N."/>
            <person name="McCully A.L."/>
            <person name="Luedtke B."/>
            <person name="Shaw E.I."/>
            <person name="Hoff W.D."/>
            <person name="Elshahed M.S."/>
        </authorList>
    </citation>
    <scope>NUCLEOTIDE SEQUENCE [LARGE SCALE GENOMIC DNA]</scope>
    <source>
        <strain evidence="1 2">DX253</strain>
    </source>
</reference>
<evidence type="ECO:0000313" key="1">
    <source>
        <dbReference type="EMBL" id="EFW91038.1"/>
    </source>
</evidence>
<dbReference type="EMBL" id="AEMG01000018">
    <property type="protein sequence ID" value="EFW91038.1"/>
    <property type="molecule type" value="Genomic_DNA"/>
</dbReference>
<evidence type="ECO:0000313" key="2">
    <source>
        <dbReference type="Proteomes" id="UP000003751"/>
    </source>
</evidence>
<name>E7QWE2_HALPU</name>
<dbReference type="AlphaFoldDB" id="E7QWE2"/>
<organism evidence="1 2">
    <name type="scientific">Haladaptatus paucihalophilus DX253</name>
    <dbReference type="NCBI Taxonomy" id="797209"/>
    <lineage>
        <taxon>Archaea</taxon>
        <taxon>Methanobacteriati</taxon>
        <taxon>Methanobacteriota</taxon>
        <taxon>Stenosarchaea group</taxon>
        <taxon>Halobacteria</taxon>
        <taxon>Halobacteriales</taxon>
        <taxon>Haladaptataceae</taxon>
        <taxon>Haladaptatus</taxon>
    </lineage>
</organism>
<proteinExistence type="predicted"/>